<name>A0ABY2H394_9HYPO</name>
<evidence type="ECO:0000313" key="1">
    <source>
        <dbReference type="EMBL" id="TFB01950.1"/>
    </source>
</evidence>
<gene>
    <name evidence="1" type="ORF">CCMA1212_006070</name>
</gene>
<proteinExistence type="predicted"/>
<keyword evidence="2" id="KW-1185">Reference proteome</keyword>
<sequence>MRGALNVDEHAMSDSSPSTEKKSLVVHLQVWHYRASEGRSVDANNAFADLFRNTADWDVVQTEFHAVAGLNSHDRYVPVEVRFRHKTLEYDHQGEAATAAVRRFFFKTAPQFVYQFCIRNRSTPHNLNIFPVDVPKSFKSRYTHVYGLNPLNIRINTFLLPERLRTNDGEDEVQNWLRVAGNDNTADDVLGTLAVAVSLYLIYHRRQNAEKGKVNGQADGQIAMVNGYMSGVYLPEELGGLRALLRKPRLRDKKLRATGDNNASQPEAPITSVQVALKGAGQLLTEYERLADLVKGRSRRLEEDRVLSCQDLHELVQDAHAVTLHVSRLNQAARPIIRLLEESYKDTIAHSKRHTDVVGIVGYISLTLRYFTGRSTGNDAEYRKWVAKGAEATQKKMRVRDFHIELKKLVRDVRQAQGAISEVFCAQVMNVQLDDALPEHERRRILATLGVDMEAVSNPVYSQELIRHRIRTFLSQDTVLRDSMEKVLEDMNVNRD</sequence>
<evidence type="ECO:0000313" key="2">
    <source>
        <dbReference type="Proteomes" id="UP001642720"/>
    </source>
</evidence>
<dbReference type="EMBL" id="PPTA01000007">
    <property type="protein sequence ID" value="TFB01950.1"/>
    <property type="molecule type" value="Genomic_DNA"/>
</dbReference>
<comment type="caution">
    <text evidence="1">The sequence shown here is derived from an EMBL/GenBank/DDBJ whole genome shotgun (WGS) entry which is preliminary data.</text>
</comment>
<protein>
    <submittedName>
        <fullName evidence="1">Uncharacterized protein</fullName>
    </submittedName>
</protein>
<reference evidence="1 2" key="1">
    <citation type="submission" date="2018-01" db="EMBL/GenBank/DDBJ databases">
        <title>Genome characterization of the sugarcane-associated fungus Trichoderma ghanense CCMA-1212 and their application in lignocelulose bioconversion.</title>
        <authorList>
            <person name="Steindorff A.S."/>
            <person name="Mendes T.D."/>
            <person name="Vilela E.S.D."/>
            <person name="Rodrigues D.S."/>
            <person name="Formighieri E.F."/>
            <person name="Melo I.S."/>
            <person name="Favaro L.C.L."/>
        </authorList>
    </citation>
    <scope>NUCLEOTIDE SEQUENCE [LARGE SCALE GENOMIC DNA]</scope>
    <source>
        <strain evidence="1 2">CCMA-1212</strain>
    </source>
</reference>
<dbReference type="GeneID" id="300577761"/>
<dbReference type="Proteomes" id="UP001642720">
    <property type="component" value="Unassembled WGS sequence"/>
</dbReference>
<accession>A0ABY2H394</accession>
<organism evidence="1 2">
    <name type="scientific">Trichoderma ghanense</name>
    <dbReference type="NCBI Taxonomy" id="65468"/>
    <lineage>
        <taxon>Eukaryota</taxon>
        <taxon>Fungi</taxon>
        <taxon>Dikarya</taxon>
        <taxon>Ascomycota</taxon>
        <taxon>Pezizomycotina</taxon>
        <taxon>Sordariomycetes</taxon>
        <taxon>Hypocreomycetidae</taxon>
        <taxon>Hypocreales</taxon>
        <taxon>Hypocreaceae</taxon>
        <taxon>Trichoderma</taxon>
    </lineage>
</organism>
<dbReference type="RefSeq" id="XP_073558151.1">
    <property type="nucleotide sequence ID" value="XM_073703311.1"/>
</dbReference>